<keyword evidence="2" id="KW-1185">Reference proteome</keyword>
<name>A0A1I8AD16_9BILA</name>
<dbReference type="AlphaFoldDB" id="A0A1I8AD16"/>
<sequence>MPNNGESNFPTRRTPKDLHTPSWTPSSLLTLYPGPPPNLPKNLRVILLHSRNKTCSQRYYDLPTRRPKANCANRLLQYYYFMEAPPSYKARGRELGIM</sequence>
<evidence type="ECO:0000313" key="2">
    <source>
        <dbReference type="Proteomes" id="UP000095287"/>
    </source>
</evidence>
<feature type="region of interest" description="Disordered" evidence="1">
    <location>
        <begin position="1"/>
        <end position="23"/>
    </location>
</feature>
<proteinExistence type="predicted"/>
<accession>A0A1I8AD16</accession>
<dbReference type="WBParaSite" id="L893_g4516.t1">
    <property type="protein sequence ID" value="L893_g4516.t1"/>
    <property type="gene ID" value="L893_g4516"/>
</dbReference>
<reference evidence="3" key="1">
    <citation type="submission" date="2016-11" db="UniProtKB">
        <authorList>
            <consortium name="WormBaseParasite"/>
        </authorList>
    </citation>
    <scope>IDENTIFICATION</scope>
</reference>
<protein>
    <submittedName>
        <fullName evidence="3">BPTI/Kunitz inhibitor domain-containing protein</fullName>
    </submittedName>
</protein>
<evidence type="ECO:0000313" key="3">
    <source>
        <dbReference type="WBParaSite" id="L893_g4516.t1"/>
    </source>
</evidence>
<feature type="compositionally biased region" description="Polar residues" evidence="1">
    <location>
        <begin position="1"/>
        <end position="11"/>
    </location>
</feature>
<evidence type="ECO:0000256" key="1">
    <source>
        <dbReference type="SAM" id="MobiDB-lite"/>
    </source>
</evidence>
<dbReference type="Proteomes" id="UP000095287">
    <property type="component" value="Unplaced"/>
</dbReference>
<organism evidence="2 3">
    <name type="scientific">Steinernema glaseri</name>
    <dbReference type="NCBI Taxonomy" id="37863"/>
    <lineage>
        <taxon>Eukaryota</taxon>
        <taxon>Metazoa</taxon>
        <taxon>Ecdysozoa</taxon>
        <taxon>Nematoda</taxon>
        <taxon>Chromadorea</taxon>
        <taxon>Rhabditida</taxon>
        <taxon>Tylenchina</taxon>
        <taxon>Panagrolaimomorpha</taxon>
        <taxon>Strongyloidoidea</taxon>
        <taxon>Steinernematidae</taxon>
        <taxon>Steinernema</taxon>
    </lineage>
</organism>